<feature type="coiled-coil region" evidence="4">
    <location>
        <begin position="219"/>
        <end position="246"/>
    </location>
</feature>
<dbReference type="AlphaFoldDB" id="A0A0M8N532"/>
<dbReference type="GO" id="GO:0051601">
    <property type="term" value="P:exocyst localization"/>
    <property type="evidence" value="ECO:0007669"/>
    <property type="project" value="TreeGrafter"/>
</dbReference>
<evidence type="ECO:0000256" key="3">
    <source>
        <dbReference type="ARBA" id="ARBA00022483"/>
    </source>
</evidence>
<dbReference type="GO" id="GO:0000145">
    <property type="term" value="C:exocyst"/>
    <property type="evidence" value="ECO:0007669"/>
    <property type="project" value="InterPro"/>
</dbReference>
<proteinExistence type="inferred from homology"/>
<dbReference type="InterPro" id="IPR042532">
    <property type="entry name" value="EXOC3/Sec6_C"/>
</dbReference>
<name>A0A0M8N532_ESCWE</name>
<keyword evidence="6" id="KW-1185">Reference proteome</keyword>
<dbReference type="PANTHER" id="PTHR21292">
    <property type="entry name" value="EXOCYST COMPLEX COMPONENT SEC6-RELATED"/>
    <property type="match status" value="1"/>
</dbReference>
<evidence type="ECO:0000313" key="5">
    <source>
        <dbReference type="EMBL" id="KOS23387.1"/>
    </source>
</evidence>
<dbReference type="PANTHER" id="PTHR21292:SF1">
    <property type="entry name" value="EXOCYST COMPLEX COMPONENT 3"/>
    <property type="match status" value="1"/>
</dbReference>
<dbReference type="GO" id="GO:0000149">
    <property type="term" value="F:SNARE binding"/>
    <property type="evidence" value="ECO:0007669"/>
    <property type="project" value="TreeGrafter"/>
</dbReference>
<gene>
    <name evidence="5" type="ORF">ESCO_006591</name>
</gene>
<dbReference type="FunFam" id="1.10.357.70:FF:000005">
    <property type="entry name" value="Exocyst complex component Sec6"/>
    <property type="match status" value="1"/>
</dbReference>
<protein>
    <submittedName>
        <fullName evidence="5">Exocyst complex component sec6</fullName>
    </submittedName>
</protein>
<dbReference type="Proteomes" id="UP000053831">
    <property type="component" value="Unassembled WGS sequence"/>
</dbReference>
<sequence length="752" mass="87351">MDDTPVPKLSDLLRHPDDMDKIPVLKLDFSRKKSAVDSQLREGLREQLETTQSGMNGLSEGQKTVQQIKDEMTKIDKLCSESQNMIKDFASINLVSQAHRNFGAVEAMRRNLETFNDRLAVVEKMLREDDDDKENMNNLLPCHYELTQLRNIRDDAMEQIQRAEDPSLESTLEDYFARLDETIDWFDEHVGILAMNLINLVVNDNNGLVVRFAVVMEAEEKSDQRVRALQEALKDHEEMAARFQSITDGARRVRGYKDKFMEAIRISAEQQFQQAREEFLDSASELESSMKWFFNDLNAVKIGMTPLMPRKWDIARTYANVYHGLMHDFLVGMVDDPEGSSAHTLEIIGFPEKYYKKMAKMGFRQDELAPHVIDNREAELVRDFRQLIIKFLDEWIDNIFEQERRDFAERNVEGSNLDQDEYGYFRTKNLVALWRMLREQVDAAVNSQRADVVEGVIDAMFTRLRSRQQSWQRMLEDEALRYETGRAPDLEGFQALQDWLVATANDQIACIDDSEEEGRLAYLSSFRQQFEQHVSPAYLERADAEMNALRDGYVDFSTWCIHRFAGLVFAVDFKTVMPDFFTPRWYANTAMKQMVVTFEEYVNEYRAPLHHSLVEIFIEIFADELLVRYLSSVRNKGARFRRADPFRDKLFNDIATAFEYFSTLAVPDVAMSIKETWRVTESFLGLLSADRDAIADEFAAFKTAYWDLHISWVEAVLRSRDDFERSMLNAVKAKAAHMTVVRGPETIMAKVK</sequence>
<dbReference type="EMBL" id="LGSR01000001">
    <property type="protein sequence ID" value="KOS23387.1"/>
    <property type="molecule type" value="Genomic_DNA"/>
</dbReference>
<dbReference type="STRING" id="150374.A0A0M8N532"/>
<evidence type="ECO:0000256" key="1">
    <source>
        <dbReference type="ARBA" id="ARBA00009447"/>
    </source>
</evidence>
<dbReference type="Gene3D" id="1.10.357.50">
    <property type="match status" value="1"/>
</dbReference>
<reference evidence="5 6" key="1">
    <citation type="submission" date="2015-07" db="EMBL/GenBank/DDBJ databases">
        <title>The genome of the fungus Escovopsis weberi, a specialized disease agent of ant agriculture.</title>
        <authorList>
            <person name="de Man T.J."/>
            <person name="Stajich J.E."/>
            <person name="Kubicek C.P."/>
            <person name="Chenthamara K."/>
            <person name="Atanasova L."/>
            <person name="Druzhinina I.S."/>
            <person name="Birnbaum S."/>
            <person name="Barribeau S.M."/>
            <person name="Teiling C."/>
            <person name="Suen G."/>
            <person name="Currie C."/>
            <person name="Gerardo N.M."/>
        </authorList>
    </citation>
    <scope>NUCLEOTIDE SEQUENCE [LARGE SCALE GENOMIC DNA]</scope>
</reference>
<dbReference type="InterPro" id="IPR010326">
    <property type="entry name" value="EXOC3/Sec6"/>
</dbReference>
<organism evidence="5 6">
    <name type="scientific">Escovopsis weberi</name>
    <dbReference type="NCBI Taxonomy" id="150374"/>
    <lineage>
        <taxon>Eukaryota</taxon>
        <taxon>Fungi</taxon>
        <taxon>Dikarya</taxon>
        <taxon>Ascomycota</taxon>
        <taxon>Pezizomycotina</taxon>
        <taxon>Sordariomycetes</taxon>
        <taxon>Hypocreomycetidae</taxon>
        <taxon>Hypocreales</taxon>
        <taxon>Hypocreaceae</taxon>
        <taxon>Escovopsis</taxon>
    </lineage>
</organism>
<comment type="caution">
    <text evidence="5">The sequence shown here is derived from an EMBL/GenBank/DDBJ whole genome shotgun (WGS) entry which is preliminary data.</text>
</comment>
<evidence type="ECO:0000313" key="6">
    <source>
        <dbReference type="Proteomes" id="UP000053831"/>
    </source>
</evidence>
<dbReference type="OrthoDB" id="190098at2759"/>
<comment type="similarity">
    <text evidence="1">Belongs to the SEC6 family.</text>
</comment>
<dbReference type="FunFam" id="1.10.357.50:FF:000006">
    <property type="entry name" value="Exocyst complex component sec6"/>
    <property type="match status" value="1"/>
</dbReference>
<evidence type="ECO:0000256" key="2">
    <source>
        <dbReference type="ARBA" id="ARBA00022448"/>
    </source>
</evidence>
<accession>A0A0M8N532</accession>
<dbReference type="Pfam" id="PF06046">
    <property type="entry name" value="Sec6"/>
    <property type="match status" value="1"/>
</dbReference>
<keyword evidence="2" id="KW-0813">Transport</keyword>
<evidence type="ECO:0000256" key="4">
    <source>
        <dbReference type="SAM" id="Coils"/>
    </source>
</evidence>
<dbReference type="GO" id="GO:0006887">
    <property type="term" value="P:exocytosis"/>
    <property type="evidence" value="ECO:0007669"/>
    <property type="project" value="UniProtKB-KW"/>
</dbReference>
<keyword evidence="3" id="KW-0268">Exocytosis</keyword>
<keyword evidence="4" id="KW-0175">Coiled coil</keyword>
<dbReference type="Gene3D" id="1.10.357.70">
    <property type="entry name" value="Exocyst complex component Sec6, C-terminal domain"/>
    <property type="match status" value="1"/>
</dbReference>